<evidence type="ECO:0000313" key="8">
    <source>
        <dbReference type="EMBL" id="SUE72442.1"/>
    </source>
</evidence>
<evidence type="ECO:0000256" key="2">
    <source>
        <dbReference type="ARBA" id="ARBA00022578"/>
    </source>
</evidence>
<evidence type="ECO:0000256" key="3">
    <source>
        <dbReference type="ARBA" id="ARBA00023125"/>
    </source>
</evidence>
<dbReference type="Pfam" id="PF13700">
    <property type="entry name" value="DUF4158"/>
    <property type="match status" value="1"/>
</dbReference>
<proteinExistence type="inferred from homology"/>
<organism evidence="8 9">
    <name type="scientific">Ectopseudomonas oleovorans</name>
    <name type="common">Pseudomonas oleovorans</name>
    <dbReference type="NCBI Taxonomy" id="301"/>
    <lineage>
        <taxon>Bacteria</taxon>
        <taxon>Pseudomonadati</taxon>
        <taxon>Pseudomonadota</taxon>
        <taxon>Gammaproteobacteria</taxon>
        <taxon>Pseudomonadales</taxon>
        <taxon>Pseudomonadaceae</taxon>
        <taxon>Ectopseudomonas</taxon>
    </lineage>
</organism>
<keyword evidence="3" id="KW-0238">DNA-binding</keyword>
<dbReference type="InterPro" id="IPR002513">
    <property type="entry name" value="Tn3_Tnp_DDE_dom"/>
</dbReference>
<feature type="domain" description="DUF4158" evidence="7">
    <location>
        <begin position="5"/>
        <end position="163"/>
    </location>
</feature>
<dbReference type="GO" id="GO:0006313">
    <property type="term" value="P:DNA transposition"/>
    <property type="evidence" value="ECO:0007669"/>
    <property type="project" value="InterPro"/>
</dbReference>
<dbReference type="EMBL" id="UGUV01000003">
    <property type="protein sequence ID" value="SUE72442.1"/>
    <property type="molecule type" value="Genomic_DNA"/>
</dbReference>
<dbReference type="InterPro" id="IPR025296">
    <property type="entry name" value="DUF4158"/>
</dbReference>
<comment type="similarity">
    <text evidence="1">Belongs to the transposase 7 family.</text>
</comment>
<feature type="coiled-coil region" evidence="5">
    <location>
        <begin position="293"/>
        <end position="324"/>
    </location>
</feature>
<dbReference type="InterPro" id="IPR047653">
    <property type="entry name" value="Tn3-like_transpos"/>
</dbReference>
<keyword evidence="5" id="KW-0175">Coiled coil</keyword>
<evidence type="ECO:0000259" key="6">
    <source>
        <dbReference type="Pfam" id="PF01526"/>
    </source>
</evidence>
<evidence type="ECO:0000313" key="9">
    <source>
        <dbReference type="Proteomes" id="UP000255303"/>
    </source>
</evidence>
<dbReference type="RefSeq" id="WP_011078035.1">
    <property type="nucleotide sequence ID" value="NZ_FNZC01000033.1"/>
</dbReference>
<dbReference type="GO" id="GO:0003677">
    <property type="term" value="F:DNA binding"/>
    <property type="evidence" value="ECO:0007669"/>
    <property type="project" value="UniProtKB-KW"/>
</dbReference>
<keyword evidence="4" id="KW-0233">DNA recombination</keyword>
<reference evidence="8 9" key="1">
    <citation type="submission" date="2018-06" db="EMBL/GenBank/DDBJ databases">
        <authorList>
            <consortium name="Pathogen Informatics"/>
            <person name="Doyle S."/>
        </authorList>
    </citation>
    <scope>NUCLEOTIDE SEQUENCE [LARGE SCALE GENOMIC DNA]</scope>
    <source>
        <strain evidence="8 9">NCTC10692</strain>
    </source>
</reference>
<accession>A0A379PMX7</accession>
<dbReference type="Pfam" id="PF01526">
    <property type="entry name" value="DDE_Tnp_Tn3"/>
    <property type="match status" value="1"/>
</dbReference>
<evidence type="ECO:0000259" key="7">
    <source>
        <dbReference type="Pfam" id="PF13700"/>
    </source>
</evidence>
<gene>
    <name evidence="8" type="primary">tnpAc</name>
    <name evidence="8" type="ORF">NCTC10692_04597</name>
</gene>
<protein>
    <submittedName>
        <fullName evidence="8">Transposase TnpAc</fullName>
    </submittedName>
</protein>
<evidence type="ECO:0000256" key="4">
    <source>
        <dbReference type="ARBA" id="ARBA00023172"/>
    </source>
</evidence>
<dbReference type="GO" id="GO:0004803">
    <property type="term" value="F:transposase activity"/>
    <property type="evidence" value="ECO:0007669"/>
    <property type="project" value="InterPro"/>
</dbReference>
<feature type="domain" description="Tn3 transposase DDE" evidence="6">
    <location>
        <begin position="580"/>
        <end position="966"/>
    </location>
</feature>
<sequence length="1004" mass="115257">MASLERTAYPTLPKAYSKAELQRDFSFSDDEIKWVRSKSKAPFHLNLAVLLKTFQVLRYFPDITDVPNQLVDFIRGELGQRSKVKLAEYKWFQQYRHMNAIRARLGVTAFYGSDAMELAERHAKAMSFVLDQRADIINSVIEELIRQDYELPAYSTLNDLAERIHAESQEAIFNLVVTRTPVEVIHKLKDLLDTDFGRRQSDFNALKQAPKKPSRKHLEVLIDHLAWLESFGDLGAIFEGIVDTKIRHFAAQAAASDVAELKDCLLPKRYTLMLALIYRMRVRTRDHLAEMFIRRISTIHKRAKEELEQIQARQRQKLEQLVATLDGVVQILVQEPDDQEAGSLIREYLSPGGNLDRLRETCAEVQATGGNNYLPLIWKHFKSHRSLLFRLSHLLQLEPTTQDRSLVQALQLIQDSENLHREWIDEHVDLSFASERWVKVVRRPASEGPPTNRRYLEVCVFSYLASELRSGDMCVQGSESFADYRKQLLPWEECLQRLPAYCEKVGLPCTAKEFVASLQTQLEETAQQLDDKFPSCRGDVSINEAGEPVLRRVTARDTPPSAISLQTALMQRMPARHVLDIMANIEHWIQFTRHFGPMSGNEPKLKEPAERYLMTIFAMGCNLGPNQAARHLAGNVTPHMLSYTNRRHLALEKLDKANRELVELYLQLDLPKLWGDGKAVAADGTQFDFYDDNLLAGYHFRYRKMGAVAYRHVANNYIAVFQHFIPPGIWEAIYVIEGLLKADLSVEADTVYSDTQGQSATVFAFTHLLGINLMPRIRNWRDLVMCRPDRGASYKHINRLFTDTADWHSIETHWQDLMQVALSIQAGKISSPMLLRKLGSYSRRNKLYHAAQALGSVIRTIFLLNWIGSRELRQEVTANTNKIESYNGFSKWLSFGGDVIAENDPDEQQKRLRYNDMVASSVILQNTVDMMRILQKLAREGWQFTDEDVSFLSPYLTSNVKRFGEFSLKLNRPPEPWIKDSVFQQAAGSLRVITPRQLDTEKTT</sequence>
<dbReference type="AlphaFoldDB" id="A0A379PMX7"/>
<evidence type="ECO:0000256" key="1">
    <source>
        <dbReference type="ARBA" id="ARBA00009402"/>
    </source>
</evidence>
<name>A0A379PMX7_ECTOL</name>
<dbReference type="Proteomes" id="UP000255303">
    <property type="component" value="Unassembled WGS sequence"/>
</dbReference>
<dbReference type="NCBIfam" id="NF033527">
    <property type="entry name" value="transpos_Tn3"/>
    <property type="match status" value="1"/>
</dbReference>
<evidence type="ECO:0000256" key="5">
    <source>
        <dbReference type="SAM" id="Coils"/>
    </source>
</evidence>
<keyword evidence="2" id="KW-0815">Transposition</keyword>